<evidence type="ECO:0000313" key="3">
    <source>
        <dbReference type="Proteomes" id="UP001054945"/>
    </source>
</evidence>
<feature type="signal peptide" evidence="1">
    <location>
        <begin position="1"/>
        <end position="24"/>
    </location>
</feature>
<dbReference type="EMBL" id="BPLR01014876">
    <property type="protein sequence ID" value="GIY71963.1"/>
    <property type="molecule type" value="Genomic_DNA"/>
</dbReference>
<comment type="caution">
    <text evidence="2">The sequence shown here is derived from an EMBL/GenBank/DDBJ whole genome shotgun (WGS) entry which is preliminary data.</text>
</comment>
<accession>A0AAV4VP99</accession>
<evidence type="ECO:0000256" key="1">
    <source>
        <dbReference type="SAM" id="SignalP"/>
    </source>
</evidence>
<proteinExistence type="predicted"/>
<dbReference type="AlphaFoldDB" id="A0AAV4VP99"/>
<gene>
    <name evidence="2" type="ORF">CEXT_760581</name>
</gene>
<protein>
    <submittedName>
        <fullName evidence="2">Uncharacterized protein</fullName>
    </submittedName>
</protein>
<keyword evidence="3" id="KW-1185">Reference proteome</keyword>
<feature type="chain" id="PRO_5043876158" evidence="1">
    <location>
        <begin position="25"/>
        <end position="193"/>
    </location>
</feature>
<organism evidence="2 3">
    <name type="scientific">Caerostris extrusa</name>
    <name type="common">Bark spider</name>
    <name type="synonym">Caerostris bankana</name>
    <dbReference type="NCBI Taxonomy" id="172846"/>
    <lineage>
        <taxon>Eukaryota</taxon>
        <taxon>Metazoa</taxon>
        <taxon>Ecdysozoa</taxon>
        <taxon>Arthropoda</taxon>
        <taxon>Chelicerata</taxon>
        <taxon>Arachnida</taxon>
        <taxon>Araneae</taxon>
        <taxon>Araneomorphae</taxon>
        <taxon>Entelegynae</taxon>
        <taxon>Araneoidea</taxon>
        <taxon>Araneidae</taxon>
        <taxon>Caerostris</taxon>
    </lineage>
</organism>
<evidence type="ECO:0000313" key="2">
    <source>
        <dbReference type="EMBL" id="GIY71963.1"/>
    </source>
</evidence>
<keyword evidence="1" id="KW-0732">Signal</keyword>
<dbReference type="PROSITE" id="PS51257">
    <property type="entry name" value="PROKAR_LIPOPROTEIN"/>
    <property type="match status" value="1"/>
</dbReference>
<reference evidence="2 3" key="1">
    <citation type="submission" date="2021-06" db="EMBL/GenBank/DDBJ databases">
        <title>Caerostris extrusa draft genome.</title>
        <authorList>
            <person name="Kono N."/>
            <person name="Arakawa K."/>
        </authorList>
    </citation>
    <scope>NUCLEOTIDE SEQUENCE [LARGE SCALE GENOMIC DNA]</scope>
</reference>
<name>A0AAV4VP99_CAEEX</name>
<sequence>MGFKAVALKTGLPVLLCFISTGLGLGCVVKPQAALNSGLAGKCASRTSFVEPHSAGSRKRQNRPQTRCAYTSATLYTGKACLMLSTTSIGHAIFYPSPSDIFSERTGNVIKEEGKKKDGRPPYKHEREQRHVNFTWTFYLLLDDKKTVFMHLMQNLLLMPAGSKISGRPSNGWAAQISDEGFTQHSYFNMRHR</sequence>
<dbReference type="Proteomes" id="UP001054945">
    <property type="component" value="Unassembled WGS sequence"/>
</dbReference>